<accession>L0P8L2</accession>
<dbReference type="PANTHER" id="PTHR12922">
    <property type="entry name" value="UBIQUINONE BIOSYNTHESIS PROTEIN"/>
    <property type="match status" value="1"/>
</dbReference>
<proteinExistence type="inferred from homology"/>
<dbReference type="PANTHER" id="PTHR12922:SF7">
    <property type="entry name" value="UBIQUINONE BIOSYNTHESIS PROTEIN COQ4 HOMOLOG, MITOCHONDRIAL"/>
    <property type="match status" value="1"/>
</dbReference>
<evidence type="ECO:0000256" key="5">
    <source>
        <dbReference type="ARBA" id="ARBA00023239"/>
    </source>
</evidence>
<keyword evidence="3" id="KW-0496">Mitochondrion</keyword>
<feature type="region of interest" description="Disordered" evidence="7">
    <location>
        <begin position="26"/>
        <end position="54"/>
    </location>
</feature>
<dbReference type="EMBL" id="CAKM01000069">
    <property type="protein sequence ID" value="CCJ28409.1"/>
    <property type="molecule type" value="Genomic_DNA"/>
</dbReference>
<evidence type="ECO:0000256" key="3">
    <source>
        <dbReference type="ARBA" id="ARBA00023128"/>
    </source>
</evidence>
<gene>
    <name evidence="8" type="ORF">PNEJI1_003338</name>
</gene>
<dbReference type="InParanoid" id="L0P8L2"/>
<dbReference type="Pfam" id="PF05019">
    <property type="entry name" value="Coq4"/>
    <property type="match status" value="2"/>
</dbReference>
<dbReference type="AlphaFoldDB" id="L0P8L2"/>
<evidence type="ECO:0000313" key="9">
    <source>
        <dbReference type="Proteomes" id="UP000010422"/>
    </source>
</evidence>
<dbReference type="FunCoup" id="L0P8L2">
    <property type="interactions" value="258"/>
</dbReference>
<dbReference type="InterPro" id="IPR027540">
    <property type="entry name" value="Coq4_euk"/>
</dbReference>
<feature type="non-terminal residue" evidence="8">
    <location>
        <position position="360"/>
    </location>
</feature>
<dbReference type="STRING" id="1209962.L0P8L2"/>
<evidence type="ECO:0000256" key="6">
    <source>
        <dbReference type="ARBA" id="ARBA00081568"/>
    </source>
</evidence>
<feature type="compositionally biased region" description="Basic and acidic residues" evidence="7">
    <location>
        <begin position="26"/>
        <end position="36"/>
    </location>
</feature>
<dbReference type="VEuPathDB" id="FungiDB:PNEJI1_003338"/>
<sequence length="360" mass="39423">MERRMLGGRGGSKICGAVSGQGEGHIHGWEHSELGRARRRRRRAGGGCAVQTGSGAASGRQAMAVSRRAGRGGETCCAEGPLDANWLLGGAGLSSAFSYLLSHTRNGRPAALEANRMSPLEFRGGPLEKGLYRGHVWLPRSARVLMGFGAWVALQRDLRRADLVGILSELTALPCVLRRLHAQMLGDLAGRRLLREQPRINSNTVNRQALRALPPDTFGRVYAEWMDAYRLSPDTRGTVRGGQKDSTGAQRQAEREASRETNVGCVLAFPDVPSLTASQVRYINNAEWAYVVQRYRESHDFYHALVGLPATLEGEVALKCFELCNLGLPIALFSILAGAPRLSSAARRRLWTLYFPWALH</sequence>
<organism evidence="9">
    <name type="scientific">Pneumocystis jirovecii</name>
    <name type="common">Human pneumocystis pneumonia agent</name>
    <dbReference type="NCBI Taxonomy" id="42068"/>
    <lineage>
        <taxon>Eukaryota</taxon>
        <taxon>Fungi</taxon>
        <taxon>Dikarya</taxon>
        <taxon>Ascomycota</taxon>
        <taxon>Taphrinomycotina</taxon>
        <taxon>Pneumocystomycetes</taxon>
        <taxon>Pneumocystaceae</taxon>
        <taxon>Pneumocystis</taxon>
    </lineage>
</organism>
<dbReference type="InterPro" id="IPR007715">
    <property type="entry name" value="Coq4"/>
</dbReference>
<keyword evidence="1" id="KW-0831">Ubiquinone biosynthesis</keyword>
<dbReference type="GO" id="GO:0006744">
    <property type="term" value="P:ubiquinone biosynthetic process"/>
    <property type="evidence" value="ECO:0007669"/>
    <property type="project" value="UniProtKB-KW"/>
</dbReference>
<keyword evidence="2" id="KW-0999">Mitochondrion inner membrane</keyword>
<evidence type="ECO:0000256" key="1">
    <source>
        <dbReference type="ARBA" id="ARBA00022688"/>
    </source>
</evidence>
<keyword evidence="4" id="KW-0472">Membrane</keyword>
<comment type="caution">
    <text evidence="8">The sequence shown here is derived from an EMBL/GenBank/DDBJ whole genome shotgun (WGS) entry which is preliminary data.</text>
</comment>
<dbReference type="Proteomes" id="UP000010422">
    <property type="component" value="Unassembled WGS sequence"/>
</dbReference>
<keyword evidence="5" id="KW-0456">Lyase</keyword>
<evidence type="ECO:0000313" key="8">
    <source>
        <dbReference type="EMBL" id="CCJ28409.1"/>
    </source>
</evidence>
<feature type="region of interest" description="Disordered" evidence="7">
    <location>
        <begin position="236"/>
        <end position="257"/>
    </location>
</feature>
<name>L0P8L2_PNEJI</name>
<dbReference type="HAMAP" id="MF_03111">
    <property type="entry name" value="Coq4"/>
    <property type="match status" value="1"/>
</dbReference>
<evidence type="ECO:0000256" key="2">
    <source>
        <dbReference type="ARBA" id="ARBA00022792"/>
    </source>
</evidence>
<evidence type="ECO:0000256" key="7">
    <source>
        <dbReference type="SAM" id="MobiDB-lite"/>
    </source>
</evidence>
<dbReference type="GO" id="GO:0005743">
    <property type="term" value="C:mitochondrial inner membrane"/>
    <property type="evidence" value="ECO:0007669"/>
    <property type="project" value="InterPro"/>
</dbReference>
<reference evidence="8 9" key="1">
    <citation type="journal article" date="2012" name="MBio">
        <title>De novo assembly of the Pneumocystis jirovecii genome from a single bronchoalveolar lavage fluid specimen from a patient.</title>
        <authorList>
            <person name="Cisse O.H."/>
            <person name="Pagni M."/>
            <person name="Hauser P.M."/>
        </authorList>
    </citation>
    <scope>NUCLEOTIDE SEQUENCE [LARGE SCALE GENOMIC DNA]</scope>
    <source>
        <strain evidence="8 9">SE8</strain>
    </source>
</reference>
<protein>
    <recommendedName>
        <fullName evidence="6">4-hydroxy-3-methoxy-5-polyprenylbenzoate decarboxylase</fullName>
    </recommendedName>
</protein>
<evidence type="ECO:0000256" key="4">
    <source>
        <dbReference type="ARBA" id="ARBA00023136"/>
    </source>
</evidence>
<dbReference type="GO" id="GO:0016829">
    <property type="term" value="F:lyase activity"/>
    <property type="evidence" value="ECO:0007669"/>
    <property type="project" value="UniProtKB-KW"/>
</dbReference>